<protein>
    <submittedName>
        <fullName evidence="1">Uncharacterized protein</fullName>
    </submittedName>
</protein>
<gene>
    <name evidence="1" type="ORF">L3X38_043511</name>
</gene>
<evidence type="ECO:0000313" key="1">
    <source>
        <dbReference type="EMBL" id="KAI5314335.1"/>
    </source>
</evidence>
<name>A0AAD4YMB3_PRUDU</name>
<reference evidence="1 2" key="1">
    <citation type="journal article" date="2022" name="G3 (Bethesda)">
        <title>Whole-genome sequence and methylome profiling of the almond [Prunus dulcis (Mill.) D.A. Webb] cultivar 'Nonpareil'.</title>
        <authorList>
            <person name="D'Amico-Willman K.M."/>
            <person name="Ouma W.Z."/>
            <person name="Meulia T."/>
            <person name="Sideli G.M."/>
            <person name="Gradziel T.M."/>
            <person name="Fresnedo-Ramirez J."/>
        </authorList>
    </citation>
    <scope>NUCLEOTIDE SEQUENCE [LARGE SCALE GENOMIC DNA]</scope>
    <source>
        <strain evidence="1">Clone GOH B32 T37-40</strain>
    </source>
</reference>
<dbReference type="Proteomes" id="UP001054821">
    <property type="component" value="Chromosome 8"/>
</dbReference>
<keyword evidence="2" id="KW-1185">Reference proteome</keyword>
<comment type="caution">
    <text evidence="1">The sequence shown here is derived from an EMBL/GenBank/DDBJ whole genome shotgun (WGS) entry which is preliminary data.</text>
</comment>
<dbReference type="EMBL" id="JAJFAZ020000008">
    <property type="protein sequence ID" value="KAI5314335.1"/>
    <property type="molecule type" value="Genomic_DNA"/>
</dbReference>
<dbReference type="AlphaFoldDB" id="A0AAD4YMB3"/>
<organism evidence="1 2">
    <name type="scientific">Prunus dulcis</name>
    <name type="common">Almond</name>
    <name type="synonym">Amygdalus dulcis</name>
    <dbReference type="NCBI Taxonomy" id="3755"/>
    <lineage>
        <taxon>Eukaryota</taxon>
        <taxon>Viridiplantae</taxon>
        <taxon>Streptophyta</taxon>
        <taxon>Embryophyta</taxon>
        <taxon>Tracheophyta</taxon>
        <taxon>Spermatophyta</taxon>
        <taxon>Magnoliopsida</taxon>
        <taxon>eudicotyledons</taxon>
        <taxon>Gunneridae</taxon>
        <taxon>Pentapetalae</taxon>
        <taxon>rosids</taxon>
        <taxon>fabids</taxon>
        <taxon>Rosales</taxon>
        <taxon>Rosaceae</taxon>
        <taxon>Amygdaloideae</taxon>
        <taxon>Amygdaleae</taxon>
        <taxon>Prunus</taxon>
    </lineage>
</organism>
<proteinExistence type="predicted"/>
<sequence>MTQKMVVVKLRKIAHPVMSNSVSPEAADALLLESSPKKSVISQINLLLFGIGLSFKYESNSLYLSNGLPRELPGELILWMGGGGIWQGYRM</sequence>
<evidence type="ECO:0000313" key="2">
    <source>
        <dbReference type="Proteomes" id="UP001054821"/>
    </source>
</evidence>
<accession>A0AAD4YMB3</accession>